<keyword evidence="3" id="KW-1185">Reference proteome</keyword>
<comment type="caution">
    <text evidence="2">The sequence shown here is derived from an EMBL/GenBank/DDBJ whole genome shotgun (WGS) entry which is preliminary data.</text>
</comment>
<keyword evidence="1" id="KW-0732">Signal</keyword>
<dbReference type="EMBL" id="JAYMYR010000009">
    <property type="protein sequence ID" value="KAK7342789.1"/>
    <property type="molecule type" value="Genomic_DNA"/>
</dbReference>
<gene>
    <name evidence="2" type="ORF">VNO80_25745</name>
</gene>
<evidence type="ECO:0000313" key="3">
    <source>
        <dbReference type="Proteomes" id="UP001374584"/>
    </source>
</evidence>
<feature type="chain" id="PRO_5042962787" evidence="1">
    <location>
        <begin position="25"/>
        <end position="110"/>
    </location>
</feature>
<reference evidence="2 3" key="1">
    <citation type="submission" date="2024-01" db="EMBL/GenBank/DDBJ databases">
        <title>The genomes of 5 underutilized Papilionoideae crops provide insights into root nodulation and disease resistanc.</title>
        <authorList>
            <person name="Jiang F."/>
        </authorList>
    </citation>
    <scope>NUCLEOTIDE SEQUENCE [LARGE SCALE GENOMIC DNA]</scope>
    <source>
        <strain evidence="2">JINMINGXINNONG_FW02</strain>
        <tissue evidence="2">Leaves</tissue>
    </source>
</reference>
<sequence length="110" mass="12273">MGKVEIKVIGVIIMVMTLLSFTQAELDSKIDGLLCKVKCAFKCEPQLPFPGLYSKCIEDCRSHCSKLSADPIYNCVSSCRLMKSIVNNISTYDLVKNVINTCMQECVKKL</sequence>
<proteinExistence type="predicted"/>
<evidence type="ECO:0000256" key="1">
    <source>
        <dbReference type="SAM" id="SignalP"/>
    </source>
</evidence>
<protein>
    <submittedName>
        <fullName evidence="2">Uncharacterized protein</fullName>
    </submittedName>
</protein>
<name>A0AAN9LYE2_PHACN</name>
<accession>A0AAN9LYE2</accession>
<dbReference type="Proteomes" id="UP001374584">
    <property type="component" value="Unassembled WGS sequence"/>
</dbReference>
<dbReference type="AlphaFoldDB" id="A0AAN9LYE2"/>
<evidence type="ECO:0000313" key="2">
    <source>
        <dbReference type="EMBL" id="KAK7342789.1"/>
    </source>
</evidence>
<organism evidence="2 3">
    <name type="scientific">Phaseolus coccineus</name>
    <name type="common">Scarlet runner bean</name>
    <name type="synonym">Phaseolus multiflorus</name>
    <dbReference type="NCBI Taxonomy" id="3886"/>
    <lineage>
        <taxon>Eukaryota</taxon>
        <taxon>Viridiplantae</taxon>
        <taxon>Streptophyta</taxon>
        <taxon>Embryophyta</taxon>
        <taxon>Tracheophyta</taxon>
        <taxon>Spermatophyta</taxon>
        <taxon>Magnoliopsida</taxon>
        <taxon>eudicotyledons</taxon>
        <taxon>Gunneridae</taxon>
        <taxon>Pentapetalae</taxon>
        <taxon>rosids</taxon>
        <taxon>fabids</taxon>
        <taxon>Fabales</taxon>
        <taxon>Fabaceae</taxon>
        <taxon>Papilionoideae</taxon>
        <taxon>50 kb inversion clade</taxon>
        <taxon>NPAAA clade</taxon>
        <taxon>indigoferoid/millettioid clade</taxon>
        <taxon>Phaseoleae</taxon>
        <taxon>Phaseolus</taxon>
    </lineage>
</organism>
<feature type="signal peptide" evidence="1">
    <location>
        <begin position="1"/>
        <end position="24"/>
    </location>
</feature>